<gene>
    <name evidence="1" type="primary">Necator_chrI.g934</name>
    <name evidence="1" type="ORF">RB195_004810</name>
</gene>
<evidence type="ECO:0000313" key="1">
    <source>
        <dbReference type="EMBL" id="KAK6726720.1"/>
    </source>
</evidence>
<dbReference type="EMBL" id="JAVFWL010000001">
    <property type="protein sequence ID" value="KAK6726720.1"/>
    <property type="molecule type" value="Genomic_DNA"/>
</dbReference>
<dbReference type="CTD" id="25354886"/>
<organism evidence="1 2">
    <name type="scientific">Necator americanus</name>
    <name type="common">Human hookworm</name>
    <dbReference type="NCBI Taxonomy" id="51031"/>
    <lineage>
        <taxon>Eukaryota</taxon>
        <taxon>Metazoa</taxon>
        <taxon>Ecdysozoa</taxon>
        <taxon>Nematoda</taxon>
        <taxon>Chromadorea</taxon>
        <taxon>Rhabditida</taxon>
        <taxon>Rhabditina</taxon>
        <taxon>Rhabditomorpha</taxon>
        <taxon>Strongyloidea</taxon>
        <taxon>Ancylostomatidae</taxon>
        <taxon>Bunostominae</taxon>
        <taxon>Necator</taxon>
    </lineage>
</organism>
<sequence>MEHRSKSVPSNKTDTHVTIRRTHNPSRKPRQHVKSALDNRPEWNNDTKIEGYEDVDENGRYRRRGVELNRAKTKAEQEELNQAWLNSLRSDFEGRRRPVSQDSD</sequence>
<protein>
    <submittedName>
        <fullName evidence="1">Uncharacterized protein</fullName>
    </submittedName>
</protein>
<dbReference type="KEGG" id="nai:NECAME_14859"/>
<keyword evidence="2" id="KW-1185">Reference proteome</keyword>
<reference evidence="1 2" key="1">
    <citation type="submission" date="2023-08" db="EMBL/GenBank/DDBJ databases">
        <title>A Necator americanus chromosomal reference genome.</title>
        <authorList>
            <person name="Ilik V."/>
            <person name="Petrzelkova K.J."/>
            <person name="Pardy F."/>
            <person name="Fuh T."/>
            <person name="Niatou-Singa F.S."/>
            <person name="Gouil Q."/>
            <person name="Baker L."/>
            <person name="Ritchie M.E."/>
            <person name="Jex A.R."/>
            <person name="Gazzola D."/>
            <person name="Li H."/>
            <person name="Toshio Fujiwara R."/>
            <person name="Zhan B."/>
            <person name="Aroian R.V."/>
            <person name="Pafco B."/>
            <person name="Schwarz E.M."/>
        </authorList>
    </citation>
    <scope>NUCLEOTIDE SEQUENCE [LARGE SCALE GENOMIC DNA]</scope>
    <source>
        <strain evidence="1 2">Aroian</strain>
        <tissue evidence="1">Whole animal</tissue>
    </source>
</reference>
<name>A0ABR1BNC0_NECAM</name>
<comment type="caution">
    <text evidence="1">The sequence shown here is derived from an EMBL/GenBank/DDBJ whole genome shotgun (WGS) entry which is preliminary data.</text>
</comment>
<dbReference type="Proteomes" id="UP001303046">
    <property type="component" value="Unassembled WGS sequence"/>
</dbReference>
<proteinExistence type="predicted"/>
<evidence type="ECO:0000313" key="2">
    <source>
        <dbReference type="Proteomes" id="UP001303046"/>
    </source>
</evidence>
<accession>A0ABR1BNC0</accession>